<reference evidence="1 2" key="1">
    <citation type="submission" date="2021-03" db="EMBL/GenBank/DDBJ databases">
        <title>Sequencing the genomes of 1000 actinobacteria strains.</title>
        <authorList>
            <person name="Klenk H.-P."/>
        </authorList>
    </citation>
    <scope>NUCLEOTIDE SEQUENCE [LARGE SCALE GENOMIC DNA]</scope>
    <source>
        <strain evidence="1 2">DSM 44580</strain>
    </source>
</reference>
<sequence>MERRSLNALVHSQDLVEAALRVDHAIGANGLPHASGRGLVHDVMRTADLLQRVADDLKDTAVSWVTAQEITEDEYITVCQHFDEMIQGLQATISSAQAAYHALGREQRENPSAAAMAALLAVTTPVHPGFIPPSRQRPFIPGPSPAR</sequence>
<dbReference type="RefSeq" id="WP_143342600.1">
    <property type="nucleotide sequence ID" value="NZ_JAGIOO010000001.1"/>
</dbReference>
<dbReference type="Proteomes" id="UP001519363">
    <property type="component" value="Unassembled WGS sequence"/>
</dbReference>
<keyword evidence="2" id="KW-1185">Reference proteome</keyword>
<organism evidence="1 2">
    <name type="scientific">Crossiella equi</name>
    <dbReference type="NCBI Taxonomy" id="130796"/>
    <lineage>
        <taxon>Bacteria</taxon>
        <taxon>Bacillati</taxon>
        <taxon>Actinomycetota</taxon>
        <taxon>Actinomycetes</taxon>
        <taxon>Pseudonocardiales</taxon>
        <taxon>Pseudonocardiaceae</taxon>
        <taxon>Crossiella</taxon>
    </lineage>
</organism>
<evidence type="ECO:0000313" key="1">
    <source>
        <dbReference type="EMBL" id="MBP2475023.1"/>
    </source>
</evidence>
<proteinExistence type="predicted"/>
<protein>
    <submittedName>
        <fullName evidence="1">Uncharacterized protein</fullName>
    </submittedName>
</protein>
<evidence type="ECO:0000313" key="2">
    <source>
        <dbReference type="Proteomes" id="UP001519363"/>
    </source>
</evidence>
<comment type="caution">
    <text evidence="1">The sequence shown here is derived from an EMBL/GenBank/DDBJ whole genome shotgun (WGS) entry which is preliminary data.</text>
</comment>
<dbReference type="EMBL" id="JAGIOO010000001">
    <property type="protein sequence ID" value="MBP2475023.1"/>
    <property type="molecule type" value="Genomic_DNA"/>
</dbReference>
<gene>
    <name evidence="1" type="ORF">JOF53_003895</name>
</gene>
<accession>A0ABS5AEK9</accession>
<name>A0ABS5AEK9_9PSEU</name>